<dbReference type="EMBL" id="JAABOQ010000006">
    <property type="protein sequence ID" value="NER18475.1"/>
    <property type="molecule type" value="Genomic_DNA"/>
</dbReference>
<feature type="chain" id="PRO_5027082580" evidence="1">
    <location>
        <begin position="19"/>
        <end position="179"/>
    </location>
</feature>
<evidence type="ECO:0000256" key="1">
    <source>
        <dbReference type="SAM" id="SignalP"/>
    </source>
</evidence>
<accession>A0A6M0CKH9</accession>
<dbReference type="InterPro" id="IPR036761">
    <property type="entry name" value="TTHA0802/YceI-like_sf"/>
</dbReference>
<feature type="domain" description="Lipid/polyisoprenoid-binding YceI-like" evidence="2">
    <location>
        <begin position="56"/>
        <end position="171"/>
    </location>
</feature>
<dbReference type="AlphaFoldDB" id="A0A6M0CKH9"/>
<keyword evidence="4" id="KW-1185">Reference proteome</keyword>
<reference evidence="3 4" key="1">
    <citation type="submission" date="2020-01" db="EMBL/GenBank/DDBJ databases">
        <title>Spongiivirga citrea KCTC 32990T.</title>
        <authorList>
            <person name="Wang G."/>
        </authorList>
    </citation>
    <scope>NUCLEOTIDE SEQUENCE [LARGE SCALE GENOMIC DNA]</scope>
    <source>
        <strain evidence="3 4">KCTC 32990</strain>
    </source>
</reference>
<name>A0A6M0CKH9_9FLAO</name>
<feature type="signal peptide" evidence="1">
    <location>
        <begin position="1"/>
        <end position="18"/>
    </location>
</feature>
<dbReference type="Pfam" id="PF04264">
    <property type="entry name" value="YceI"/>
    <property type="match status" value="1"/>
</dbReference>
<dbReference type="SUPFAM" id="SSF101874">
    <property type="entry name" value="YceI-like"/>
    <property type="match status" value="1"/>
</dbReference>
<dbReference type="RefSeq" id="WP_164033165.1">
    <property type="nucleotide sequence ID" value="NZ_JAABOQ010000006.1"/>
</dbReference>
<keyword evidence="1" id="KW-0732">Signal</keyword>
<evidence type="ECO:0000259" key="2">
    <source>
        <dbReference type="Pfam" id="PF04264"/>
    </source>
</evidence>
<dbReference type="Gene3D" id="2.40.128.110">
    <property type="entry name" value="Lipid/polyisoprenoid-binding, YceI-like"/>
    <property type="match status" value="1"/>
</dbReference>
<dbReference type="Proteomes" id="UP000474296">
    <property type="component" value="Unassembled WGS sequence"/>
</dbReference>
<sequence>MLRVLCTLFLVTTTIVTAQNKYETKNGIVSFNASTPLENITAENIRVKALLNTDTGEFAALLYVRQFVFPNALMQEHFNENYLESDKFPKATFLGKLSDFDLKKPEGKYILKGSFMIHGVEQSVETTVDIDTQDEHLKLSSSFIIKPENHDIKVPKLVFKKIAQEVAVKVDCLLKEIEK</sequence>
<comment type="caution">
    <text evidence="3">The sequence shown here is derived from an EMBL/GenBank/DDBJ whole genome shotgun (WGS) entry which is preliminary data.</text>
</comment>
<proteinExistence type="predicted"/>
<dbReference type="InterPro" id="IPR007372">
    <property type="entry name" value="Lipid/polyisoprenoid-bd_YceI"/>
</dbReference>
<gene>
    <name evidence="3" type="ORF">GWK10_14750</name>
</gene>
<organism evidence="3 4">
    <name type="scientific">Spongiivirga citrea</name>
    <dbReference type="NCBI Taxonomy" id="1481457"/>
    <lineage>
        <taxon>Bacteria</taxon>
        <taxon>Pseudomonadati</taxon>
        <taxon>Bacteroidota</taxon>
        <taxon>Flavobacteriia</taxon>
        <taxon>Flavobacteriales</taxon>
        <taxon>Flavobacteriaceae</taxon>
        <taxon>Spongiivirga</taxon>
    </lineage>
</organism>
<protein>
    <submittedName>
        <fullName evidence="3">YceI family protein</fullName>
    </submittedName>
</protein>
<evidence type="ECO:0000313" key="4">
    <source>
        <dbReference type="Proteomes" id="UP000474296"/>
    </source>
</evidence>
<evidence type="ECO:0000313" key="3">
    <source>
        <dbReference type="EMBL" id="NER18475.1"/>
    </source>
</evidence>